<evidence type="ECO:0000313" key="10">
    <source>
        <dbReference type="Ensembl" id="ENSMUNP00000015226.2"/>
    </source>
</evidence>
<proteinExistence type="inferred from homology"/>
<protein>
    <submittedName>
        <fullName evidence="10">Uncharacterized protein</fullName>
    </submittedName>
</protein>
<dbReference type="OrthoDB" id="5372507at2759"/>
<dbReference type="GO" id="GO:0005874">
    <property type="term" value="C:microtubule"/>
    <property type="evidence" value="ECO:0007669"/>
    <property type="project" value="UniProtKB-KW"/>
</dbReference>
<dbReference type="GO" id="GO:0005819">
    <property type="term" value="C:spindle"/>
    <property type="evidence" value="ECO:0007669"/>
    <property type="project" value="UniProtKB-SubCell"/>
</dbReference>
<dbReference type="PRINTS" id="PR02087">
    <property type="entry name" value="HAUSAUGMINL1"/>
</dbReference>
<accession>A0A8V5GA24</accession>
<keyword evidence="4" id="KW-0132">Cell division</keyword>
<evidence type="ECO:0000256" key="5">
    <source>
        <dbReference type="ARBA" id="ARBA00022701"/>
    </source>
</evidence>
<name>A0A8C6ND71_MELUD</name>
<dbReference type="Proteomes" id="UP000694405">
    <property type="component" value="Chromosome Z"/>
</dbReference>
<evidence type="ECO:0000256" key="4">
    <source>
        <dbReference type="ARBA" id="ARBA00022618"/>
    </source>
</evidence>
<keyword evidence="11" id="KW-1185">Reference proteome</keyword>
<dbReference type="PANTHER" id="PTHR31570:SF1">
    <property type="entry name" value="HAUS AUGMIN-LIKE COMPLEX SUBUNIT 1"/>
    <property type="match status" value="1"/>
</dbReference>
<evidence type="ECO:0000256" key="2">
    <source>
        <dbReference type="ARBA" id="ARBA00005479"/>
    </source>
</evidence>
<evidence type="ECO:0000256" key="6">
    <source>
        <dbReference type="ARBA" id="ARBA00022776"/>
    </source>
</evidence>
<dbReference type="GO" id="GO:0051301">
    <property type="term" value="P:cell division"/>
    <property type="evidence" value="ECO:0007669"/>
    <property type="project" value="UniProtKB-KW"/>
</dbReference>
<dbReference type="Ensembl" id="ENSMUNT00000017517.2">
    <property type="protein sequence ID" value="ENSMUNP00000015226.2"/>
    <property type="gene ID" value="ENSMUNG00000011792.2"/>
</dbReference>
<dbReference type="GO" id="GO:0005829">
    <property type="term" value="C:cytosol"/>
    <property type="evidence" value="ECO:0007669"/>
    <property type="project" value="TreeGrafter"/>
</dbReference>
<sequence length="294" mass="33384">MPGGGGNLEMAEADTVPIEEMMERVTTWLKKVFGNKPIPQYQMNEQAVNILFELAEYNEARVRDLSLVIEGLKELSKEYEAEAKHLKRILSEVLDLPSQKLSGKGTMYLDVVVNSAMTLETKDTSLASFICAINEKMSELYTLESENKGMELELKNLMEKLTTALNLETQLEKDLKRTQELIKVKNNRASNRPRDLEFVNAKCQELRSRIEAAETELAATGFDASLSHRSLVSLAEKLNRLQKEIVPLKKKVDKYHDLPANIPLAKVKLEAVRHELNCLDEKFSKALEELTYDI</sequence>
<evidence type="ECO:0000256" key="7">
    <source>
        <dbReference type="ARBA" id="ARBA00023054"/>
    </source>
</evidence>
<keyword evidence="5" id="KW-0493">Microtubule</keyword>
<dbReference type="GO" id="GO:0007098">
    <property type="term" value="P:centrosome cycle"/>
    <property type="evidence" value="ECO:0007669"/>
    <property type="project" value="TreeGrafter"/>
</dbReference>
<reference evidence="10" key="3">
    <citation type="submission" date="2025-09" db="UniProtKB">
        <authorList>
            <consortium name="Ensembl"/>
        </authorList>
    </citation>
    <scope>IDENTIFICATION</scope>
</reference>
<keyword evidence="8" id="KW-0206">Cytoskeleton</keyword>
<dbReference type="Pfam" id="PF25762">
    <property type="entry name" value="HAUS1"/>
    <property type="match status" value="1"/>
</dbReference>
<reference evidence="10" key="2">
    <citation type="submission" date="2025-08" db="UniProtKB">
        <authorList>
            <consortium name="Ensembl"/>
        </authorList>
    </citation>
    <scope>IDENTIFICATION</scope>
</reference>
<dbReference type="GO" id="GO:0070652">
    <property type="term" value="C:HAUS complex"/>
    <property type="evidence" value="ECO:0007669"/>
    <property type="project" value="InterPro"/>
</dbReference>
<dbReference type="AlphaFoldDB" id="A0A8C6ND71"/>
<organism evidence="10 11">
    <name type="scientific">Melopsittacus undulatus</name>
    <name type="common">Budgerigar</name>
    <name type="synonym">Psittacus undulatus</name>
    <dbReference type="NCBI Taxonomy" id="13146"/>
    <lineage>
        <taxon>Eukaryota</taxon>
        <taxon>Metazoa</taxon>
        <taxon>Chordata</taxon>
        <taxon>Craniata</taxon>
        <taxon>Vertebrata</taxon>
        <taxon>Euteleostomi</taxon>
        <taxon>Archelosauria</taxon>
        <taxon>Archosauria</taxon>
        <taxon>Dinosauria</taxon>
        <taxon>Saurischia</taxon>
        <taxon>Theropoda</taxon>
        <taxon>Coelurosauria</taxon>
        <taxon>Aves</taxon>
        <taxon>Neognathae</taxon>
        <taxon>Neoaves</taxon>
        <taxon>Telluraves</taxon>
        <taxon>Australaves</taxon>
        <taxon>Psittaciformes</taxon>
        <taxon>Psittaculidae</taxon>
        <taxon>Melopsittacus</taxon>
    </lineage>
</organism>
<dbReference type="GO" id="GO:0051225">
    <property type="term" value="P:spindle assembly"/>
    <property type="evidence" value="ECO:0007669"/>
    <property type="project" value="InterPro"/>
</dbReference>
<reference evidence="10" key="1">
    <citation type="submission" date="2020-03" db="EMBL/GenBank/DDBJ databases">
        <title>Melopsittacus undulatus (budgerigar) genome, bMelUnd1, maternal haplotype with Z.</title>
        <authorList>
            <person name="Gedman G."/>
            <person name="Mountcastle J."/>
            <person name="Haase B."/>
            <person name="Formenti G."/>
            <person name="Wright T."/>
            <person name="Apodaca J."/>
            <person name="Pelan S."/>
            <person name="Chow W."/>
            <person name="Rhie A."/>
            <person name="Howe K."/>
            <person name="Fedrigo O."/>
            <person name="Jarvis E.D."/>
        </authorList>
    </citation>
    <scope>NUCLEOTIDE SEQUENCE [LARGE SCALE GENOMIC DNA]</scope>
</reference>
<keyword evidence="9" id="KW-0131">Cell cycle</keyword>
<evidence type="ECO:0000256" key="3">
    <source>
        <dbReference type="ARBA" id="ARBA00022490"/>
    </source>
</evidence>
<comment type="similarity">
    <text evidence="2">Belongs to the HAUS1 family.</text>
</comment>
<dbReference type="SUPFAM" id="SSF57997">
    <property type="entry name" value="Tropomyosin"/>
    <property type="match status" value="1"/>
</dbReference>
<accession>A0A8C6ND71</accession>
<evidence type="ECO:0000256" key="9">
    <source>
        <dbReference type="ARBA" id="ARBA00023306"/>
    </source>
</evidence>
<keyword evidence="3" id="KW-0963">Cytoplasm</keyword>
<comment type="subcellular location">
    <subcellularLocation>
        <location evidence="1">Cytoplasm</location>
        <location evidence="1">Cytoskeleton</location>
        <location evidence="1">Spindle</location>
    </subcellularLocation>
</comment>
<keyword evidence="6" id="KW-0498">Mitosis</keyword>
<evidence type="ECO:0000256" key="8">
    <source>
        <dbReference type="ARBA" id="ARBA00023212"/>
    </source>
</evidence>
<evidence type="ECO:0000313" key="11">
    <source>
        <dbReference type="Proteomes" id="UP000694405"/>
    </source>
</evidence>
<dbReference type="PANTHER" id="PTHR31570">
    <property type="entry name" value="HAUS AUGMIN-LIKE COMPLEX SUBUNIT 1"/>
    <property type="match status" value="1"/>
</dbReference>
<evidence type="ECO:0000256" key="1">
    <source>
        <dbReference type="ARBA" id="ARBA00004186"/>
    </source>
</evidence>
<keyword evidence="7" id="KW-0175">Coiled coil</keyword>
<dbReference type="InterPro" id="IPR026243">
    <property type="entry name" value="HAUS1"/>
</dbReference>
<gene>
    <name evidence="10" type="primary">LOC101868810</name>
</gene>